<feature type="domain" description="Core-binding (CB)" evidence="5">
    <location>
        <begin position="103"/>
        <end position="192"/>
    </location>
</feature>
<proteinExistence type="predicted"/>
<evidence type="ECO:0000256" key="3">
    <source>
        <dbReference type="SAM" id="MobiDB-lite"/>
    </source>
</evidence>
<evidence type="ECO:0000259" key="5">
    <source>
        <dbReference type="PROSITE" id="PS51900"/>
    </source>
</evidence>
<dbReference type="InterPro" id="IPR011010">
    <property type="entry name" value="DNA_brk_join_enz"/>
</dbReference>
<organism evidence="6">
    <name type="scientific">uncultured marine microorganism HF4000_APKG2J17</name>
    <dbReference type="NCBI Taxonomy" id="455546"/>
    <lineage>
        <taxon>unclassified sequences</taxon>
        <taxon>environmental samples</taxon>
    </lineage>
</organism>
<dbReference type="PANTHER" id="PTHR30349:SF41">
    <property type="entry name" value="INTEGRASE_RECOMBINASE PROTEIN MJ0367-RELATED"/>
    <property type="match status" value="1"/>
</dbReference>
<evidence type="ECO:0000313" key="6">
    <source>
        <dbReference type="EMBL" id="ABZ08231.1"/>
    </source>
</evidence>
<dbReference type="GO" id="GO:0006310">
    <property type="term" value="P:DNA recombination"/>
    <property type="evidence" value="ECO:0007669"/>
    <property type="project" value="UniProtKB-KW"/>
</dbReference>
<keyword evidence="2" id="KW-0233">DNA recombination</keyword>
<name>B3T6M2_9ZZZZ</name>
<feature type="domain" description="Tyr recombinase" evidence="4">
    <location>
        <begin position="213"/>
        <end position="415"/>
    </location>
</feature>
<dbReference type="PANTHER" id="PTHR30349">
    <property type="entry name" value="PHAGE INTEGRASE-RELATED"/>
    <property type="match status" value="1"/>
</dbReference>
<dbReference type="InterPro" id="IPR002104">
    <property type="entry name" value="Integrase_catalytic"/>
</dbReference>
<dbReference type="PROSITE" id="PS51900">
    <property type="entry name" value="CB"/>
    <property type="match status" value="1"/>
</dbReference>
<dbReference type="GO" id="GO:0003677">
    <property type="term" value="F:DNA binding"/>
    <property type="evidence" value="ECO:0007669"/>
    <property type="project" value="UniProtKB-KW"/>
</dbReference>
<dbReference type="EMBL" id="EU016624">
    <property type="protein sequence ID" value="ABZ08231.1"/>
    <property type="molecule type" value="Genomic_DNA"/>
</dbReference>
<dbReference type="AlphaFoldDB" id="B3T6M2"/>
<evidence type="ECO:0000256" key="2">
    <source>
        <dbReference type="ARBA" id="ARBA00023172"/>
    </source>
</evidence>
<sequence>MSTEPQNDQLHGDLALGENPPAASNPKTEFYTEEVEILDGAVKLMRTKQSNKIWQMRVWVSDEKRHFRKSMRTRDLDLAKEKARKTYYQMMGQKEVGNKIFSITMGKCVEEYLEFQQQRVDGGFITQGRRTTISSQMKHLLKFVGENTKLDNIQRHKYKDYYAYRKRINPEVRNVTLVNERATIGHMYKWAMEKGYVNQSQIPVWSEIRKIVAYRNAMQREEYRVLYTYLRNWHKNLDNEREVYERQLVRDFILILANTGMRFGEARRIKWNFVQIKKSPNSQYPNVHIRIPAELSKVRKDRTAIGMRGDIFGRIKTYSKHKHPQDYVFANFDTGEAIGKKTLYRLWDVIRAESGITEFPEDYTYYSLRHTYATYRLQLGNVDVFTLSKVMGCSVKYIEEHYGQIQTEKMTDYITRTKSTMDEVDALFLD</sequence>
<accession>B3T6M2</accession>
<feature type="region of interest" description="Disordered" evidence="3">
    <location>
        <begin position="1"/>
        <end position="28"/>
    </location>
</feature>
<dbReference type="PROSITE" id="PS51898">
    <property type="entry name" value="TYR_RECOMBINASE"/>
    <property type="match status" value="1"/>
</dbReference>
<protein>
    <submittedName>
        <fullName evidence="6">Putative Phage integrase family protein</fullName>
    </submittedName>
</protein>
<dbReference type="SUPFAM" id="SSF56349">
    <property type="entry name" value="DNA breaking-rejoining enzymes"/>
    <property type="match status" value="1"/>
</dbReference>
<dbReference type="InterPro" id="IPR044068">
    <property type="entry name" value="CB"/>
</dbReference>
<evidence type="ECO:0000259" key="4">
    <source>
        <dbReference type="PROSITE" id="PS51898"/>
    </source>
</evidence>
<evidence type="ECO:0000256" key="1">
    <source>
        <dbReference type="ARBA" id="ARBA00023125"/>
    </source>
</evidence>
<keyword evidence="1" id="KW-0238">DNA-binding</keyword>
<gene>
    <name evidence="6" type="ORF">ALOHA_HF4000APKG2J17ctg1g38</name>
</gene>
<dbReference type="Pfam" id="PF00589">
    <property type="entry name" value="Phage_integrase"/>
    <property type="match status" value="1"/>
</dbReference>
<dbReference type="GO" id="GO:0015074">
    <property type="term" value="P:DNA integration"/>
    <property type="evidence" value="ECO:0007669"/>
    <property type="project" value="InterPro"/>
</dbReference>
<dbReference type="Gene3D" id="1.10.443.10">
    <property type="entry name" value="Intergrase catalytic core"/>
    <property type="match status" value="1"/>
</dbReference>
<reference evidence="6" key="1">
    <citation type="journal article" date="2008" name="ISME J.">
        <title>Genomic patterns of recombination, clonal divergence and environment in marine microbial populations.</title>
        <authorList>
            <person name="Konstantinidis K.T."/>
            <person name="Delong E.F."/>
        </authorList>
    </citation>
    <scope>NUCLEOTIDE SEQUENCE</scope>
</reference>
<dbReference type="InterPro" id="IPR050090">
    <property type="entry name" value="Tyrosine_recombinase_XerCD"/>
</dbReference>
<dbReference type="InterPro" id="IPR013762">
    <property type="entry name" value="Integrase-like_cat_sf"/>
</dbReference>